<dbReference type="Pfam" id="PF00249">
    <property type="entry name" value="Myb_DNA-binding"/>
    <property type="match status" value="1"/>
</dbReference>
<dbReference type="InterPro" id="IPR009057">
    <property type="entry name" value="Homeodomain-like_sf"/>
</dbReference>
<dbReference type="PROSITE" id="PS51294">
    <property type="entry name" value="HTH_MYB"/>
    <property type="match status" value="1"/>
</dbReference>
<evidence type="ECO:0000313" key="9">
    <source>
        <dbReference type="EMBL" id="URE23238.1"/>
    </source>
</evidence>
<keyword evidence="5" id="KW-0539">Nucleus</keyword>
<keyword evidence="6" id="KW-0175">Coiled coil</keyword>
<evidence type="ECO:0000313" key="10">
    <source>
        <dbReference type="Proteomes" id="UP001055439"/>
    </source>
</evidence>
<dbReference type="GO" id="GO:0005634">
    <property type="term" value="C:nucleus"/>
    <property type="evidence" value="ECO:0007669"/>
    <property type="project" value="UniProtKB-SubCell"/>
</dbReference>
<dbReference type="PANTHER" id="PTHR31003">
    <property type="entry name" value="MYB FAMILY TRANSCRIPTION FACTOR"/>
    <property type="match status" value="1"/>
</dbReference>
<keyword evidence="3" id="KW-0238">DNA-binding</keyword>
<feature type="compositionally biased region" description="Low complexity" evidence="7">
    <location>
        <begin position="427"/>
        <end position="441"/>
    </location>
</feature>
<evidence type="ECO:0000256" key="5">
    <source>
        <dbReference type="ARBA" id="ARBA00023242"/>
    </source>
</evidence>
<name>A0A9E7H4U6_9LILI</name>
<dbReference type="PANTHER" id="PTHR31003:SF3">
    <property type="entry name" value="HOMEODOMAIN-LIKE SUPERFAMILY PROTEIN-RELATED"/>
    <property type="match status" value="1"/>
</dbReference>
<evidence type="ECO:0000256" key="6">
    <source>
        <dbReference type="SAM" id="Coils"/>
    </source>
</evidence>
<organism evidence="9 10">
    <name type="scientific">Musa troglodytarum</name>
    <name type="common">fe'i banana</name>
    <dbReference type="NCBI Taxonomy" id="320322"/>
    <lineage>
        <taxon>Eukaryota</taxon>
        <taxon>Viridiplantae</taxon>
        <taxon>Streptophyta</taxon>
        <taxon>Embryophyta</taxon>
        <taxon>Tracheophyta</taxon>
        <taxon>Spermatophyta</taxon>
        <taxon>Magnoliopsida</taxon>
        <taxon>Liliopsida</taxon>
        <taxon>Zingiberales</taxon>
        <taxon>Musaceae</taxon>
        <taxon>Musa</taxon>
    </lineage>
</organism>
<dbReference type="NCBIfam" id="TIGR01557">
    <property type="entry name" value="myb_SHAQKYF"/>
    <property type="match status" value="1"/>
</dbReference>
<keyword evidence="4" id="KW-0804">Transcription</keyword>
<sequence>MRIPFHVKWVLGGISKCLIKMDESQILRRMLMNEFVGSGVTAESYGQTKVTGINKSKLSICICLFLWIQQVLKFQSQATERLRVREGEGGAQMGSAMTGIGLELRLCASRTVGGFVKEAAAVVESTDRGVAKLEESVRSLEEERRKIDAFKRELPLCMLLLTDVIEGLKKELERCRGQKLANAFEEFIPIRRKCEEEAGVKLEADYEDKMNWMSSAQLWSVNSGENNDEDDKSITDERNGRPDRDAEKESLNSESKNLRAGGAFVQSKGISALAMKPKEEVKPLPDLSLRSPAVKSKSCPVSAVTEHQAGGGSDSKGVARAPPAMTGAHLSLQVLQQAPRKARRCWSPELHRRFVLALQQLGGVRVATPKQIRELMKVDGLTNDEVKSHLQKYRLHCRKLPNASASFSRPLMGLGGLWVPPENHTVSPQQSDSQSGSPQSPLRLAGCDGAISAAAGDSCEEEGKSESCNGR</sequence>
<reference evidence="9" key="1">
    <citation type="submission" date="2022-05" db="EMBL/GenBank/DDBJ databases">
        <title>The Musa troglodytarum L. genome provides insights into the mechanism of non-climacteric behaviour and enrichment of carotenoids.</title>
        <authorList>
            <person name="Wang J."/>
        </authorList>
    </citation>
    <scope>NUCLEOTIDE SEQUENCE</scope>
    <source>
        <tissue evidence="9">Leaf</tissue>
    </source>
</reference>
<dbReference type="GO" id="GO:0003700">
    <property type="term" value="F:DNA-binding transcription factor activity"/>
    <property type="evidence" value="ECO:0007669"/>
    <property type="project" value="InterPro"/>
</dbReference>
<comment type="subcellular location">
    <subcellularLocation>
        <location evidence="1">Nucleus</location>
    </subcellularLocation>
</comment>
<dbReference type="InterPro" id="IPR006447">
    <property type="entry name" value="Myb_dom_plants"/>
</dbReference>
<dbReference type="OrthoDB" id="1908613at2759"/>
<evidence type="ECO:0000256" key="7">
    <source>
        <dbReference type="SAM" id="MobiDB-lite"/>
    </source>
</evidence>
<evidence type="ECO:0000259" key="8">
    <source>
        <dbReference type="PROSITE" id="PS51294"/>
    </source>
</evidence>
<feature type="coiled-coil region" evidence="6">
    <location>
        <begin position="123"/>
        <end position="153"/>
    </location>
</feature>
<evidence type="ECO:0000256" key="1">
    <source>
        <dbReference type="ARBA" id="ARBA00004123"/>
    </source>
</evidence>
<dbReference type="InterPro" id="IPR058673">
    <property type="entry name" value="HHO5-like_N"/>
</dbReference>
<dbReference type="InterPro" id="IPR017930">
    <property type="entry name" value="Myb_dom"/>
</dbReference>
<protein>
    <submittedName>
        <fullName evidence="9">Zinc finger protein</fullName>
    </submittedName>
</protein>
<feature type="domain" description="HTH myb-type" evidence="8">
    <location>
        <begin position="338"/>
        <end position="398"/>
    </location>
</feature>
<dbReference type="InterPro" id="IPR044787">
    <property type="entry name" value="HHO5-like"/>
</dbReference>
<feature type="compositionally biased region" description="Basic and acidic residues" evidence="7">
    <location>
        <begin position="232"/>
        <end position="251"/>
    </location>
</feature>
<accession>A0A9E7H4U6</accession>
<feature type="region of interest" description="Disordered" evidence="7">
    <location>
        <begin position="221"/>
        <end position="258"/>
    </location>
</feature>
<dbReference type="Gene3D" id="1.10.10.60">
    <property type="entry name" value="Homeodomain-like"/>
    <property type="match status" value="1"/>
</dbReference>
<keyword evidence="10" id="KW-1185">Reference proteome</keyword>
<dbReference type="FunFam" id="1.10.10.60:FF:000002">
    <property type="entry name" value="Myb family transcription factor"/>
    <property type="match status" value="1"/>
</dbReference>
<dbReference type="InterPro" id="IPR001005">
    <property type="entry name" value="SANT/Myb"/>
</dbReference>
<keyword evidence="2" id="KW-0805">Transcription regulation</keyword>
<evidence type="ECO:0000256" key="2">
    <source>
        <dbReference type="ARBA" id="ARBA00023015"/>
    </source>
</evidence>
<gene>
    <name evidence="9" type="ORF">MUK42_06577</name>
</gene>
<dbReference type="Pfam" id="PF26575">
    <property type="entry name" value="HHO5_N"/>
    <property type="match status" value="1"/>
</dbReference>
<dbReference type="AlphaFoldDB" id="A0A9E7H4U6"/>
<proteinExistence type="predicted"/>
<dbReference type="Proteomes" id="UP001055439">
    <property type="component" value="Chromosome 8"/>
</dbReference>
<feature type="region of interest" description="Disordered" evidence="7">
    <location>
        <begin position="420"/>
        <end position="447"/>
    </location>
</feature>
<dbReference type="EMBL" id="CP097510">
    <property type="protein sequence ID" value="URE23238.1"/>
    <property type="molecule type" value="Genomic_DNA"/>
</dbReference>
<evidence type="ECO:0000256" key="4">
    <source>
        <dbReference type="ARBA" id="ARBA00023163"/>
    </source>
</evidence>
<dbReference type="SUPFAM" id="SSF46689">
    <property type="entry name" value="Homeodomain-like"/>
    <property type="match status" value="1"/>
</dbReference>
<evidence type="ECO:0000256" key="3">
    <source>
        <dbReference type="ARBA" id="ARBA00023125"/>
    </source>
</evidence>
<dbReference type="GO" id="GO:0003677">
    <property type="term" value="F:DNA binding"/>
    <property type="evidence" value="ECO:0007669"/>
    <property type="project" value="UniProtKB-KW"/>
</dbReference>